<dbReference type="InterPro" id="IPR030678">
    <property type="entry name" value="Peptide/Ni-bd"/>
</dbReference>
<keyword evidence="4" id="KW-1185">Reference proteome</keyword>
<keyword evidence="1" id="KW-0732">Signal</keyword>
<gene>
    <name evidence="3" type="ORF">NNX28_05470</name>
</gene>
<evidence type="ECO:0000259" key="2">
    <source>
        <dbReference type="Pfam" id="PF00496"/>
    </source>
</evidence>
<dbReference type="CDD" id="cd00995">
    <property type="entry name" value="PBP2_NikA_DppA_OppA_like"/>
    <property type="match status" value="1"/>
</dbReference>
<organism evidence="3 4">
    <name type="scientific">Arthrobacter jinronghuae</name>
    <dbReference type="NCBI Taxonomy" id="2964609"/>
    <lineage>
        <taxon>Bacteria</taxon>
        <taxon>Bacillati</taxon>
        <taxon>Actinomycetota</taxon>
        <taxon>Actinomycetes</taxon>
        <taxon>Micrococcales</taxon>
        <taxon>Micrococcaceae</taxon>
        <taxon>Arthrobacter</taxon>
    </lineage>
</organism>
<feature type="domain" description="Solute-binding protein family 5" evidence="2">
    <location>
        <begin position="88"/>
        <end position="472"/>
    </location>
</feature>
<dbReference type="InterPro" id="IPR000914">
    <property type="entry name" value="SBP_5_dom"/>
</dbReference>
<comment type="caution">
    <text evidence="3">The sequence shown here is derived from an EMBL/GenBank/DDBJ whole genome shotgun (WGS) entry which is preliminary data.</text>
</comment>
<sequence>MRVTRTSKMLSVAALAALTLSACGGGSDESAEGSGETEGSNNAAIITANGTEPQNPLMPVNTNEVGGGRIMDLLFEGLVSYDADGNTVNELAESIETEDSQTYTIKVKADQKFTNGEAITAKSFVDAWNFGAAAKNAQLNSYFFESIEGYDEVSAEGATADTMSGLTVVDDTTFTVKLSQPESDFPQRLGYTAFFPLPAGALEDPAAFGENPVGNGPYMLAGDDAWQHEIQIDLVTNPDYTGTRVPQNGGVTFKFYSSFDAAYADLQSNELDILDTIPNMALKTFKTDLGEGRFSEKAYAGNQTITIPGYLPEFSGEAGELRRQAISMAIDRDEITDVVFSGSREPATEFTAPVIEGYNDSIPGNEVLEFNPEKAKELWEEAEKVSPWPADQAFTIGYNADANHKEWVDAVANGLKNNLGIQAEGKPYATFKELRADATAKTLTGAIRTGWQADYPSLNNFLGPLYGTGAGSNDGEYSSEEFDNLLGEGLAAATPEDGAEIFNQAQEVLLKDLPVIPLWYQVAQSGWSENVDNVETGWNGVPVYYNVTAK</sequence>
<feature type="signal peptide" evidence="1">
    <location>
        <begin position="1"/>
        <end position="24"/>
    </location>
</feature>
<dbReference type="EMBL" id="JANFLP010000006">
    <property type="protein sequence ID" value="MCQ1949379.1"/>
    <property type="molecule type" value="Genomic_DNA"/>
</dbReference>
<dbReference type="Pfam" id="PF00496">
    <property type="entry name" value="SBP_bac_5"/>
    <property type="match status" value="1"/>
</dbReference>
<dbReference type="PANTHER" id="PTHR30290:SF83">
    <property type="entry name" value="ABC TRANSPORTER SUBSTRATE-BINDING PROTEIN"/>
    <property type="match status" value="1"/>
</dbReference>
<dbReference type="RefSeq" id="WP_255865080.1">
    <property type="nucleotide sequence ID" value="NZ_CP104263.1"/>
</dbReference>
<dbReference type="Gene3D" id="3.10.105.10">
    <property type="entry name" value="Dipeptide-binding Protein, Domain 3"/>
    <property type="match status" value="1"/>
</dbReference>
<dbReference type="Gene3D" id="3.40.190.10">
    <property type="entry name" value="Periplasmic binding protein-like II"/>
    <property type="match status" value="1"/>
</dbReference>
<dbReference type="PANTHER" id="PTHR30290">
    <property type="entry name" value="PERIPLASMIC BINDING COMPONENT OF ABC TRANSPORTER"/>
    <property type="match status" value="1"/>
</dbReference>
<dbReference type="Gene3D" id="3.90.76.10">
    <property type="entry name" value="Dipeptide-binding Protein, Domain 1"/>
    <property type="match status" value="1"/>
</dbReference>
<dbReference type="Proteomes" id="UP001206924">
    <property type="component" value="Unassembled WGS sequence"/>
</dbReference>
<feature type="chain" id="PRO_5047293448" evidence="1">
    <location>
        <begin position="25"/>
        <end position="550"/>
    </location>
</feature>
<dbReference type="PIRSF" id="PIRSF002741">
    <property type="entry name" value="MppA"/>
    <property type="match status" value="1"/>
</dbReference>
<dbReference type="PROSITE" id="PS51257">
    <property type="entry name" value="PROKAR_LIPOPROTEIN"/>
    <property type="match status" value="1"/>
</dbReference>
<name>A0ABT1NRJ0_9MICC</name>
<protein>
    <submittedName>
        <fullName evidence="3">ABC transporter substrate-binding protein</fullName>
    </submittedName>
</protein>
<evidence type="ECO:0000313" key="3">
    <source>
        <dbReference type="EMBL" id="MCQ1949379.1"/>
    </source>
</evidence>
<evidence type="ECO:0000313" key="4">
    <source>
        <dbReference type="Proteomes" id="UP001206924"/>
    </source>
</evidence>
<proteinExistence type="predicted"/>
<accession>A0ABT1NRJ0</accession>
<reference evidence="3 4" key="1">
    <citation type="submission" date="2022-07" db="EMBL/GenBank/DDBJ databases">
        <title>Novel species in genus Arthrobacter.</title>
        <authorList>
            <person name="Liu Y."/>
        </authorList>
    </citation>
    <scope>NUCLEOTIDE SEQUENCE [LARGE SCALE GENOMIC DNA]</scope>
    <source>
        <strain evidence="4">zg-Y859</strain>
    </source>
</reference>
<dbReference type="SUPFAM" id="SSF53850">
    <property type="entry name" value="Periplasmic binding protein-like II"/>
    <property type="match status" value="1"/>
</dbReference>
<dbReference type="InterPro" id="IPR039424">
    <property type="entry name" value="SBP_5"/>
</dbReference>
<evidence type="ECO:0000256" key="1">
    <source>
        <dbReference type="SAM" id="SignalP"/>
    </source>
</evidence>